<dbReference type="EMBL" id="BART01000837">
    <property type="protein sequence ID" value="GAG57313.1"/>
    <property type="molecule type" value="Genomic_DNA"/>
</dbReference>
<evidence type="ECO:0000313" key="1">
    <source>
        <dbReference type="EMBL" id="GAG57313.1"/>
    </source>
</evidence>
<accession>X0ZA91</accession>
<name>X0ZA91_9ZZZZ</name>
<proteinExistence type="predicted"/>
<reference evidence="1" key="1">
    <citation type="journal article" date="2014" name="Front. Microbiol.">
        <title>High frequency of phylogenetically diverse reductive dehalogenase-homologous genes in deep subseafloor sedimentary metagenomes.</title>
        <authorList>
            <person name="Kawai M."/>
            <person name="Futagami T."/>
            <person name="Toyoda A."/>
            <person name="Takaki Y."/>
            <person name="Nishi S."/>
            <person name="Hori S."/>
            <person name="Arai W."/>
            <person name="Tsubouchi T."/>
            <person name="Morono Y."/>
            <person name="Uchiyama I."/>
            <person name="Ito T."/>
            <person name="Fujiyama A."/>
            <person name="Inagaki F."/>
            <person name="Takami H."/>
        </authorList>
    </citation>
    <scope>NUCLEOTIDE SEQUENCE</scope>
    <source>
        <strain evidence="1">Expedition CK06-06</strain>
    </source>
</reference>
<gene>
    <name evidence="1" type="ORF">S01H4_03421</name>
</gene>
<comment type="caution">
    <text evidence="1">The sequence shown here is derived from an EMBL/GenBank/DDBJ whole genome shotgun (WGS) entry which is preliminary data.</text>
</comment>
<protein>
    <submittedName>
        <fullName evidence="1">Uncharacterized protein</fullName>
    </submittedName>
</protein>
<organism evidence="1">
    <name type="scientific">marine sediment metagenome</name>
    <dbReference type="NCBI Taxonomy" id="412755"/>
    <lineage>
        <taxon>unclassified sequences</taxon>
        <taxon>metagenomes</taxon>
        <taxon>ecological metagenomes</taxon>
    </lineage>
</organism>
<dbReference type="AlphaFoldDB" id="X0ZA91"/>
<sequence length="166" mass="18906">MAKDYKVQRFCWFDTAIMDEGKLATLWKYKRAIEGHKLVLSKVDVIANIRDDTAGAGNTITIQVYDGHRWSVWGAYPNIFDQSTLGIMMLGHYESGASIGLQNWECKEATISCGITTVDGNLPFAVILWFYEVPMSKEETYEYAAKQPRYKYRHGSATTLDRFEAP</sequence>